<reference evidence="1" key="1">
    <citation type="journal article" date="2020" name="Stud. Mycol.">
        <title>101 Dothideomycetes genomes: a test case for predicting lifestyles and emergence of pathogens.</title>
        <authorList>
            <person name="Haridas S."/>
            <person name="Albert R."/>
            <person name="Binder M."/>
            <person name="Bloem J."/>
            <person name="Labutti K."/>
            <person name="Salamov A."/>
            <person name="Andreopoulos B."/>
            <person name="Baker S."/>
            <person name="Barry K."/>
            <person name="Bills G."/>
            <person name="Bluhm B."/>
            <person name="Cannon C."/>
            <person name="Castanera R."/>
            <person name="Culley D."/>
            <person name="Daum C."/>
            <person name="Ezra D."/>
            <person name="Gonzalez J."/>
            <person name="Henrissat B."/>
            <person name="Kuo A."/>
            <person name="Liang C."/>
            <person name="Lipzen A."/>
            <person name="Lutzoni F."/>
            <person name="Magnuson J."/>
            <person name="Mondo S."/>
            <person name="Nolan M."/>
            <person name="Ohm R."/>
            <person name="Pangilinan J."/>
            <person name="Park H.-J."/>
            <person name="Ramirez L."/>
            <person name="Alfaro M."/>
            <person name="Sun H."/>
            <person name="Tritt A."/>
            <person name="Yoshinaga Y."/>
            <person name="Zwiers L.-H."/>
            <person name="Turgeon B."/>
            <person name="Goodwin S."/>
            <person name="Spatafora J."/>
            <person name="Crous P."/>
            <person name="Grigoriev I."/>
        </authorList>
    </citation>
    <scope>NUCLEOTIDE SEQUENCE</scope>
    <source>
        <strain evidence="1">CBS 115976</strain>
    </source>
</reference>
<keyword evidence="2" id="KW-1185">Reference proteome</keyword>
<evidence type="ECO:0000313" key="1">
    <source>
        <dbReference type="EMBL" id="KAF2668129.1"/>
    </source>
</evidence>
<accession>A0A6A6U7A2</accession>
<protein>
    <recommendedName>
        <fullName evidence="3">F-box domain-containing protein</fullName>
    </recommendedName>
</protein>
<gene>
    <name evidence="1" type="ORF">BT63DRAFT_268711</name>
</gene>
<proteinExistence type="predicted"/>
<evidence type="ECO:0008006" key="3">
    <source>
        <dbReference type="Google" id="ProtNLM"/>
    </source>
</evidence>
<dbReference type="EMBL" id="MU004236">
    <property type="protein sequence ID" value="KAF2668129.1"/>
    <property type="molecule type" value="Genomic_DNA"/>
</dbReference>
<dbReference type="AlphaFoldDB" id="A0A6A6U7A2"/>
<dbReference type="Proteomes" id="UP000799302">
    <property type="component" value="Unassembled WGS sequence"/>
</dbReference>
<evidence type="ECO:0000313" key="2">
    <source>
        <dbReference type="Proteomes" id="UP000799302"/>
    </source>
</evidence>
<dbReference type="OrthoDB" id="3792649at2759"/>
<sequence length="375" mass="42868">MELLLDIAEYLSPIHRAIMQRVCNKFREGLASSKISPEYEGYTGSLDIFVGRSKDIIQFSCLLRRDKHRKLQEEYTRMCDASPIESSLNRLGCSGCLTIHPKESFSSKQLAIRSQSRVCTGLEGSFQICQHFSFSGECVFRALREMKNAELFCQSHHPSNVGGKRLEFRAESRSYPRIGYHGGHTITVDRLISILILGTKIEIPPTLLDSSIRGRCVDICPHLNTTSPELFNGKPVIALDCDPVRSREVPRMRYDQGILVPAPWEHRFVDVRLGWYKPWFQCRHPDCYTRYCLREIDMRVVLVISRDIFGSPTHPGWKAQMEAELGFEGTLKTDSIDREARLDVVLEPKTPECAARFNKCKGECALARYQQLMES</sequence>
<organism evidence="1 2">
    <name type="scientific">Microthyrium microscopicum</name>
    <dbReference type="NCBI Taxonomy" id="703497"/>
    <lineage>
        <taxon>Eukaryota</taxon>
        <taxon>Fungi</taxon>
        <taxon>Dikarya</taxon>
        <taxon>Ascomycota</taxon>
        <taxon>Pezizomycotina</taxon>
        <taxon>Dothideomycetes</taxon>
        <taxon>Dothideomycetes incertae sedis</taxon>
        <taxon>Microthyriales</taxon>
        <taxon>Microthyriaceae</taxon>
        <taxon>Microthyrium</taxon>
    </lineage>
</organism>
<name>A0A6A6U7A2_9PEZI</name>